<dbReference type="Pfam" id="PF00577">
    <property type="entry name" value="Usher"/>
    <property type="match status" value="1"/>
</dbReference>
<protein>
    <submittedName>
        <fullName evidence="11">Fimbria/pilus outer membrane usher protein</fullName>
    </submittedName>
</protein>
<keyword evidence="7" id="KW-0472">Membrane</keyword>
<keyword evidence="4" id="KW-1134">Transmembrane beta strand</keyword>
<dbReference type="Pfam" id="PF13953">
    <property type="entry name" value="PapC_C"/>
    <property type="match status" value="1"/>
</dbReference>
<dbReference type="RefSeq" id="WP_336806077.1">
    <property type="nucleotide sequence ID" value="NZ_JBBBNY010000001.1"/>
</dbReference>
<dbReference type="InterPro" id="IPR025949">
    <property type="entry name" value="PapC-like_C"/>
</dbReference>
<dbReference type="InterPro" id="IPR025885">
    <property type="entry name" value="PapC_N"/>
</dbReference>
<dbReference type="InterPro" id="IPR043142">
    <property type="entry name" value="PapC-like_C_sf"/>
</dbReference>
<accession>A0ABU8J872</accession>
<keyword evidence="12" id="KW-1185">Reference proteome</keyword>
<dbReference type="Proteomes" id="UP001381174">
    <property type="component" value="Unassembled WGS sequence"/>
</dbReference>
<keyword evidence="8" id="KW-0998">Cell outer membrane</keyword>
<comment type="caution">
    <text evidence="11">The sequence shown here is derived from an EMBL/GenBank/DDBJ whole genome shotgun (WGS) entry which is preliminary data.</text>
</comment>
<dbReference type="Gene3D" id="3.10.20.410">
    <property type="match status" value="1"/>
</dbReference>
<dbReference type="PANTHER" id="PTHR30451">
    <property type="entry name" value="OUTER MEMBRANE USHER PROTEIN"/>
    <property type="match status" value="1"/>
</dbReference>
<evidence type="ECO:0000256" key="6">
    <source>
        <dbReference type="ARBA" id="ARBA00022729"/>
    </source>
</evidence>
<evidence type="ECO:0000256" key="7">
    <source>
        <dbReference type="ARBA" id="ARBA00023136"/>
    </source>
</evidence>
<name>A0ABU8J872_9GAMM</name>
<dbReference type="SUPFAM" id="SSF141729">
    <property type="entry name" value="FimD N-terminal domain-like"/>
    <property type="match status" value="1"/>
</dbReference>
<feature type="domain" description="PapC-like C-terminal" evidence="9">
    <location>
        <begin position="819"/>
        <end position="884"/>
    </location>
</feature>
<gene>
    <name evidence="11" type="ORF">WAT24_01715</name>
</gene>
<dbReference type="InterPro" id="IPR042186">
    <property type="entry name" value="FimD_plug_dom"/>
</dbReference>
<evidence type="ECO:0000259" key="10">
    <source>
        <dbReference type="Pfam" id="PF13954"/>
    </source>
</evidence>
<evidence type="ECO:0000256" key="8">
    <source>
        <dbReference type="ARBA" id="ARBA00023237"/>
    </source>
</evidence>
<proteinExistence type="inferred from homology"/>
<dbReference type="Gene3D" id="2.60.40.3110">
    <property type="match status" value="1"/>
</dbReference>
<keyword evidence="6" id="KW-0732">Signal</keyword>
<dbReference type="Gene3D" id="2.60.40.2610">
    <property type="entry name" value="Outer membrane usher protein FimD, plug domain"/>
    <property type="match status" value="1"/>
</dbReference>
<organism evidence="11 12">
    <name type="scientific">Fulvimonas yonginensis</name>
    <dbReference type="NCBI Taxonomy" id="1495200"/>
    <lineage>
        <taxon>Bacteria</taxon>
        <taxon>Pseudomonadati</taxon>
        <taxon>Pseudomonadota</taxon>
        <taxon>Gammaproteobacteria</taxon>
        <taxon>Lysobacterales</taxon>
        <taxon>Rhodanobacteraceae</taxon>
        <taxon>Fulvimonas</taxon>
    </lineage>
</organism>
<dbReference type="Gene3D" id="2.60.40.2070">
    <property type="match status" value="1"/>
</dbReference>
<evidence type="ECO:0000256" key="4">
    <source>
        <dbReference type="ARBA" id="ARBA00022452"/>
    </source>
</evidence>
<dbReference type="InterPro" id="IPR000015">
    <property type="entry name" value="Fimb_usher"/>
</dbReference>
<reference evidence="11 12" key="1">
    <citation type="journal article" date="2014" name="Int. J. Syst. Evol. Microbiol.">
        <title>Fulvimonas yonginensis sp. nov., isolated from greenhouse soil, and emended description of the genus Fulvimonas.</title>
        <authorList>
            <person name="Ahn J.H."/>
            <person name="Kim S.J."/>
            <person name="Weon H.Y."/>
            <person name="Hong S.B."/>
            <person name="Seok S.J."/>
            <person name="Kwon S.W."/>
        </authorList>
    </citation>
    <scope>NUCLEOTIDE SEQUENCE [LARGE SCALE GENOMIC DNA]</scope>
    <source>
        <strain evidence="11 12">KACC 16952</strain>
    </source>
</reference>
<comment type="similarity">
    <text evidence="2">Belongs to the fimbrial export usher family.</text>
</comment>
<feature type="domain" description="PapC N-terminal" evidence="10">
    <location>
        <begin position="56"/>
        <end position="202"/>
    </location>
</feature>
<dbReference type="EMBL" id="JBBBNY010000001">
    <property type="protein sequence ID" value="MEI7035468.1"/>
    <property type="molecule type" value="Genomic_DNA"/>
</dbReference>
<evidence type="ECO:0000256" key="5">
    <source>
        <dbReference type="ARBA" id="ARBA00022692"/>
    </source>
</evidence>
<sequence length="907" mass="94960">MSTRVAPTRPYRPVAGGRAVLVVAIAMALGGTLPAAARATDATADTAVVPTGYADFDPSLLSGAGQNTTDLSRFEHGNPVLPGIYSADVYLNDAWKGRANVRFASPEPGANAHACVDEPLLGQLGLSPADAKPALLERLRNPSACVAIGEAISGASANFDMAGLRLDISIPQASLDLLPRGYVNPRYWDEGIPAALLNYNLNSYRTRSQGQAQTSTYLGLNAGLNLGGWHFRQDSTATWQSASGGTPARHRWQTIDAYVERDLPALGARVTVGDSYTDGTVFDSIGLRGVQLRTDDRMLPQSMRGYAPVVRGVAQTNAKVTVSQNGVQIYQTTVAPGPFTIKDLYPTGYGGDLLVAITEADGRVRTFAVPYASVSQLLRPGITRFDLAAGRLRGLALDDAPDLVQGTVQRGFSNLFTGYAGVDGFDGYAALLVGGAINTRLGAFALDVSGARTRLPDADTQTGTSVRLSYSKLVPETQTVLSVAAYRYSTSGFLGLADAALARDLARRGLDPFRSALRRQSPVEGVPQQSLLTPAQQATLAGDAFDPAQPATVGLARQRSSFTLTLTQRLGDAGSLYATGSIRDYWNQPGTDTQFQFGYNNRYGRLSYSLSATRVRSAGFRDDTEFMLSLSLPLGEDARVPTLTLNAAHSRDLGDRGQAMLNGSLGDAGQFTYGGSVAGGGGDTAGTVNAGYRGSYGSVDASYGQGSGYSQASLSAGGAVVIHAGGVTFGQLMGDTVGLVHAPGAAGASVSSASGVHVDRHGYALLPYLMPYTLNTVRLDPKGLPLDVQLKATSAQVAPHAGAVALVTFQTDRGRTVILQARRPDGRALPFGAEVFNAQGVVLGVVGQGGKILARGVDARGELTARWQDEAGNAQACSLRYALPSDGPTATRRVVQTTCLPSTPRNG</sequence>
<comment type="subcellular location">
    <subcellularLocation>
        <location evidence="1">Cell outer membrane</location>
        <topology evidence="1">Multi-pass membrane protein</topology>
    </subcellularLocation>
</comment>
<dbReference type="Pfam" id="PF13954">
    <property type="entry name" value="PapC_N"/>
    <property type="match status" value="1"/>
</dbReference>
<dbReference type="PANTHER" id="PTHR30451:SF20">
    <property type="entry name" value="FIMBRIAE USHER"/>
    <property type="match status" value="1"/>
</dbReference>
<evidence type="ECO:0000256" key="2">
    <source>
        <dbReference type="ARBA" id="ARBA00008064"/>
    </source>
</evidence>
<evidence type="ECO:0000313" key="11">
    <source>
        <dbReference type="EMBL" id="MEI7035468.1"/>
    </source>
</evidence>
<keyword evidence="5" id="KW-0812">Transmembrane</keyword>
<dbReference type="InterPro" id="IPR037224">
    <property type="entry name" value="PapC_N_sf"/>
</dbReference>
<evidence type="ECO:0000256" key="3">
    <source>
        <dbReference type="ARBA" id="ARBA00022448"/>
    </source>
</evidence>
<evidence type="ECO:0000256" key="1">
    <source>
        <dbReference type="ARBA" id="ARBA00004571"/>
    </source>
</evidence>
<evidence type="ECO:0000259" key="9">
    <source>
        <dbReference type="Pfam" id="PF13953"/>
    </source>
</evidence>
<keyword evidence="3" id="KW-0813">Transport</keyword>
<evidence type="ECO:0000313" key="12">
    <source>
        <dbReference type="Proteomes" id="UP001381174"/>
    </source>
</evidence>